<accession>A0AAE1DUG8</accession>
<dbReference type="Proteomes" id="UP001283361">
    <property type="component" value="Unassembled WGS sequence"/>
</dbReference>
<reference evidence="2" key="1">
    <citation type="journal article" date="2023" name="G3 (Bethesda)">
        <title>A reference genome for the long-term kleptoplast-retaining sea slug Elysia crispata morphotype clarki.</title>
        <authorList>
            <person name="Eastman K.E."/>
            <person name="Pendleton A.L."/>
            <person name="Shaikh M.A."/>
            <person name="Suttiyut T."/>
            <person name="Ogas R."/>
            <person name="Tomko P."/>
            <person name="Gavelis G."/>
            <person name="Widhalm J.R."/>
            <person name="Wisecaver J.H."/>
        </authorList>
    </citation>
    <scope>NUCLEOTIDE SEQUENCE</scope>
    <source>
        <strain evidence="2">ECLA1</strain>
    </source>
</reference>
<evidence type="ECO:0000256" key="1">
    <source>
        <dbReference type="SAM" id="MobiDB-lite"/>
    </source>
</evidence>
<keyword evidence="3" id="KW-1185">Reference proteome</keyword>
<organism evidence="2 3">
    <name type="scientific">Elysia crispata</name>
    <name type="common">lettuce slug</name>
    <dbReference type="NCBI Taxonomy" id="231223"/>
    <lineage>
        <taxon>Eukaryota</taxon>
        <taxon>Metazoa</taxon>
        <taxon>Spiralia</taxon>
        <taxon>Lophotrochozoa</taxon>
        <taxon>Mollusca</taxon>
        <taxon>Gastropoda</taxon>
        <taxon>Heterobranchia</taxon>
        <taxon>Euthyneura</taxon>
        <taxon>Panpulmonata</taxon>
        <taxon>Sacoglossa</taxon>
        <taxon>Placobranchoidea</taxon>
        <taxon>Plakobranchidae</taxon>
        <taxon>Elysia</taxon>
    </lineage>
</organism>
<gene>
    <name evidence="2" type="ORF">RRG08_046976</name>
</gene>
<protein>
    <submittedName>
        <fullName evidence="2">Uncharacterized protein</fullName>
    </submittedName>
</protein>
<evidence type="ECO:0000313" key="3">
    <source>
        <dbReference type="Proteomes" id="UP001283361"/>
    </source>
</evidence>
<sequence length="74" mass="8439">MAETLQSRRVNNNIRESSSNPQCQTLKQISQVPEHRCVWTIPSSLRNHGDLTLNPNNIKLYCVTSEDELKDSLS</sequence>
<dbReference type="EMBL" id="JAWDGP010002436">
    <property type="protein sequence ID" value="KAK3783182.1"/>
    <property type="molecule type" value="Genomic_DNA"/>
</dbReference>
<name>A0AAE1DUG8_9GAST</name>
<comment type="caution">
    <text evidence="2">The sequence shown here is derived from an EMBL/GenBank/DDBJ whole genome shotgun (WGS) entry which is preliminary data.</text>
</comment>
<proteinExistence type="predicted"/>
<feature type="region of interest" description="Disordered" evidence="1">
    <location>
        <begin position="1"/>
        <end position="26"/>
    </location>
</feature>
<evidence type="ECO:0000313" key="2">
    <source>
        <dbReference type="EMBL" id="KAK3783182.1"/>
    </source>
</evidence>
<dbReference type="AlphaFoldDB" id="A0AAE1DUG8"/>